<dbReference type="PANTHER" id="PTHR43401:SF4">
    <property type="entry name" value="D-ARABINOSE 1-DEHYDROGENASE (NADP(+))"/>
    <property type="match status" value="1"/>
</dbReference>
<dbReference type="GO" id="GO:0008270">
    <property type="term" value="F:zinc ion binding"/>
    <property type="evidence" value="ECO:0007669"/>
    <property type="project" value="InterPro"/>
</dbReference>
<comment type="similarity">
    <text evidence="5">Belongs to the zinc-containing alcohol dehydrogenase family.</text>
</comment>
<dbReference type="InterPro" id="IPR013154">
    <property type="entry name" value="ADH-like_N"/>
</dbReference>
<dbReference type="PROSITE" id="PS00059">
    <property type="entry name" value="ADH_ZINC"/>
    <property type="match status" value="1"/>
</dbReference>
<dbReference type="Pfam" id="PF00107">
    <property type="entry name" value="ADH_zinc_N"/>
    <property type="match status" value="1"/>
</dbReference>
<name>A0A840NIM7_9PSEU</name>
<organism evidence="7 8">
    <name type="scientific">Saccharopolyspora gloriosae</name>
    <dbReference type="NCBI Taxonomy" id="455344"/>
    <lineage>
        <taxon>Bacteria</taxon>
        <taxon>Bacillati</taxon>
        <taxon>Actinomycetota</taxon>
        <taxon>Actinomycetes</taxon>
        <taxon>Pseudonocardiales</taxon>
        <taxon>Pseudonocardiaceae</taxon>
        <taxon>Saccharopolyspora</taxon>
    </lineage>
</organism>
<evidence type="ECO:0000256" key="3">
    <source>
        <dbReference type="ARBA" id="ARBA00022833"/>
    </source>
</evidence>
<evidence type="ECO:0000256" key="2">
    <source>
        <dbReference type="ARBA" id="ARBA00022723"/>
    </source>
</evidence>
<keyword evidence="8" id="KW-1185">Reference proteome</keyword>
<dbReference type="AlphaFoldDB" id="A0A840NIM7"/>
<reference evidence="7 8" key="1">
    <citation type="submission" date="2020-08" db="EMBL/GenBank/DDBJ databases">
        <title>Sequencing the genomes of 1000 actinobacteria strains.</title>
        <authorList>
            <person name="Klenk H.-P."/>
        </authorList>
    </citation>
    <scope>NUCLEOTIDE SEQUENCE [LARGE SCALE GENOMIC DNA]</scope>
    <source>
        <strain evidence="7 8">DSM 45582</strain>
    </source>
</reference>
<dbReference type="GO" id="GO:0004022">
    <property type="term" value="F:alcohol dehydrogenase (NAD+) activity"/>
    <property type="evidence" value="ECO:0007669"/>
    <property type="project" value="UniProtKB-EC"/>
</dbReference>
<accession>A0A840NIM7</accession>
<keyword evidence="2 5" id="KW-0479">Metal-binding</keyword>
<dbReference type="Pfam" id="PF08240">
    <property type="entry name" value="ADH_N"/>
    <property type="match status" value="1"/>
</dbReference>
<dbReference type="Gene3D" id="3.90.180.10">
    <property type="entry name" value="Medium-chain alcohol dehydrogenases, catalytic domain"/>
    <property type="match status" value="1"/>
</dbReference>
<keyword evidence="4 7" id="KW-0560">Oxidoreductase</keyword>
<dbReference type="Proteomes" id="UP000580474">
    <property type="component" value="Unassembled WGS sequence"/>
</dbReference>
<dbReference type="EC" id="1.1.1.1" evidence="7"/>
<dbReference type="PANTHER" id="PTHR43401">
    <property type="entry name" value="L-THREONINE 3-DEHYDROGENASE"/>
    <property type="match status" value="1"/>
</dbReference>
<comment type="caution">
    <text evidence="7">The sequence shown here is derived from an EMBL/GenBank/DDBJ whole genome shotgun (WGS) entry which is preliminary data.</text>
</comment>
<evidence type="ECO:0000313" key="8">
    <source>
        <dbReference type="Proteomes" id="UP000580474"/>
    </source>
</evidence>
<evidence type="ECO:0000259" key="6">
    <source>
        <dbReference type="SMART" id="SM00829"/>
    </source>
</evidence>
<dbReference type="InterPro" id="IPR013149">
    <property type="entry name" value="ADH-like_C"/>
</dbReference>
<keyword evidence="3 5" id="KW-0862">Zinc</keyword>
<dbReference type="SUPFAM" id="SSF50129">
    <property type="entry name" value="GroES-like"/>
    <property type="match status" value="1"/>
</dbReference>
<evidence type="ECO:0000313" key="7">
    <source>
        <dbReference type="EMBL" id="MBB5070148.1"/>
    </source>
</evidence>
<protein>
    <submittedName>
        <fullName evidence="7">Propanol-preferring alcohol dehydrogenase</fullName>
        <ecNumber evidence="7">1.1.1.1</ecNumber>
    </submittedName>
</protein>
<dbReference type="EMBL" id="JACHIV010000001">
    <property type="protein sequence ID" value="MBB5070148.1"/>
    <property type="molecule type" value="Genomic_DNA"/>
</dbReference>
<comment type="cofactor">
    <cofactor evidence="1 5">
        <name>Zn(2+)</name>
        <dbReference type="ChEBI" id="CHEBI:29105"/>
    </cofactor>
</comment>
<dbReference type="InterPro" id="IPR002328">
    <property type="entry name" value="ADH_Zn_CS"/>
</dbReference>
<dbReference type="RefSeq" id="WP_184479721.1">
    <property type="nucleotide sequence ID" value="NZ_JACHIV010000001.1"/>
</dbReference>
<proteinExistence type="inferred from homology"/>
<dbReference type="InterPro" id="IPR050129">
    <property type="entry name" value="Zn_alcohol_dh"/>
</dbReference>
<dbReference type="SMART" id="SM00829">
    <property type="entry name" value="PKS_ER"/>
    <property type="match status" value="1"/>
</dbReference>
<evidence type="ECO:0000256" key="4">
    <source>
        <dbReference type="ARBA" id="ARBA00023002"/>
    </source>
</evidence>
<sequence>MRAYRMFGDGRSGLTEVASPAPRAGQVRLEVLATGLCQSDLHVLDATGVRSATAWSTPYTLGHETCGRVAELGTGVTGVHVGDQVIVHGPWGCGQCARCAAGRPNYCDQPDPKAAGIGLGVDGGLADEMVVEAGRLVSADGLDPALAATLADAGLTSFHAVSGCRDALAEPDTTALVIGVGGLGHLAVGILAAVSNAHVIAVDVRAEARDLARACGAATACAPDDVGAALPARGADVVLDFVGSDATMALAARSLRRAGDLVVIGSAGGTLPVAKGTALPPGARVHVPFWGARDELAEVVGLARDRGLRAEITTYSLDDADQALDDLRHGRFLGRAVVLP</sequence>
<evidence type="ECO:0000256" key="1">
    <source>
        <dbReference type="ARBA" id="ARBA00001947"/>
    </source>
</evidence>
<evidence type="ECO:0000256" key="5">
    <source>
        <dbReference type="RuleBase" id="RU361277"/>
    </source>
</evidence>
<dbReference type="SUPFAM" id="SSF51735">
    <property type="entry name" value="NAD(P)-binding Rossmann-fold domains"/>
    <property type="match status" value="1"/>
</dbReference>
<dbReference type="InterPro" id="IPR020843">
    <property type="entry name" value="ER"/>
</dbReference>
<gene>
    <name evidence="7" type="ORF">BJ969_003236</name>
</gene>
<dbReference type="Gene3D" id="3.40.50.720">
    <property type="entry name" value="NAD(P)-binding Rossmann-like Domain"/>
    <property type="match status" value="1"/>
</dbReference>
<dbReference type="InterPro" id="IPR036291">
    <property type="entry name" value="NAD(P)-bd_dom_sf"/>
</dbReference>
<feature type="domain" description="Enoyl reductase (ER)" evidence="6">
    <location>
        <begin position="8"/>
        <end position="338"/>
    </location>
</feature>
<dbReference type="InterPro" id="IPR011032">
    <property type="entry name" value="GroES-like_sf"/>
</dbReference>